<sequence length="45" mass="4831">MIEAFEQGATIAPTLRRLGGGDVPAGEKDRQRVEHAVLDLLDEVG</sequence>
<gene>
    <name evidence="1" type="ORF">SAMN04488561_2545</name>
</gene>
<keyword evidence="2" id="KW-1185">Reference proteome</keyword>
<accession>A0A1H5LFF4</accession>
<dbReference type="RefSeq" id="WP_216094607.1">
    <property type="nucleotide sequence ID" value="NZ_FNUC01000003.1"/>
</dbReference>
<organism evidence="1 2">
    <name type="scientific">Jiangella alba</name>
    <dbReference type="NCBI Taxonomy" id="561176"/>
    <lineage>
        <taxon>Bacteria</taxon>
        <taxon>Bacillati</taxon>
        <taxon>Actinomycetota</taxon>
        <taxon>Actinomycetes</taxon>
        <taxon>Jiangellales</taxon>
        <taxon>Jiangellaceae</taxon>
        <taxon>Jiangella</taxon>
    </lineage>
</organism>
<protein>
    <submittedName>
        <fullName evidence="1">Uncharacterized protein</fullName>
    </submittedName>
</protein>
<name>A0A1H5LFF4_9ACTN</name>
<evidence type="ECO:0000313" key="1">
    <source>
        <dbReference type="EMBL" id="SEE75111.1"/>
    </source>
</evidence>
<proteinExistence type="predicted"/>
<dbReference type="EMBL" id="FNUC01000003">
    <property type="protein sequence ID" value="SEE75111.1"/>
    <property type="molecule type" value="Genomic_DNA"/>
</dbReference>
<dbReference type="Proteomes" id="UP000181980">
    <property type="component" value="Unassembled WGS sequence"/>
</dbReference>
<dbReference type="AlphaFoldDB" id="A0A1H5LFF4"/>
<reference evidence="2" key="1">
    <citation type="submission" date="2016-10" db="EMBL/GenBank/DDBJ databases">
        <authorList>
            <person name="Varghese N."/>
            <person name="Submissions S."/>
        </authorList>
    </citation>
    <scope>NUCLEOTIDE SEQUENCE [LARGE SCALE GENOMIC DNA]</scope>
    <source>
        <strain evidence="2">DSM 45237</strain>
    </source>
</reference>
<evidence type="ECO:0000313" key="2">
    <source>
        <dbReference type="Proteomes" id="UP000181980"/>
    </source>
</evidence>